<dbReference type="SUPFAM" id="SSF56112">
    <property type="entry name" value="Protein kinase-like (PK-like)"/>
    <property type="match status" value="1"/>
</dbReference>
<proteinExistence type="predicted"/>
<organism evidence="3 4">
    <name type="scientific">Streptosporangium vulgare</name>
    <dbReference type="NCBI Taxonomy" id="46190"/>
    <lineage>
        <taxon>Bacteria</taxon>
        <taxon>Bacillati</taxon>
        <taxon>Actinomycetota</taxon>
        <taxon>Actinomycetes</taxon>
        <taxon>Streptosporangiales</taxon>
        <taxon>Streptosporangiaceae</taxon>
        <taxon>Streptosporangium</taxon>
    </lineage>
</organism>
<feature type="compositionally biased region" description="Pro residues" evidence="1">
    <location>
        <begin position="376"/>
        <end position="394"/>
    </location>
</feature>
<accession>A0ABV5TAB8</accession>
<feature type="region of interest" description="Disordered" evidence="1">
    <location>
        <begin position="195"/>
        <end position="214"/>
    </location>
</feature>
<protein>
    <recommendedName>
        <fullName evidence="2">Alkaline phosphatase-like protein PglZ C-terminal domain-containing protein</fullName>
    </recommendedName>
</protein>
<feature type="domain" description="Alkaline phosphatase-like protein PglZ C-terminal" evidence="2">
    <location>
        <begin position="394"/>
        <end position="492"/>
    </location>
</feature>
<dbReference type="InterPro" id="IPR058882">
    <property type="entry name" value="PglZ_C"/>
</dbReference>
<evidence type="ECO:0000256" key="1">
    <source>
        <dbReference type="SAM" id="MobiDB-lite"/>
    </source>
</evidence>
<evidence type="ECO:0000313" key="4">
    <source>
        <dbReference type="Proteomes" id="UP001589610"/>
    </source>
</evidence>
<dbReference type="Pfam" id="PF25863">
    <property type="entry name" value="PglZ_C"/>
    <property type="match status" value="1"/>
</dbReference>
<sequence>MASGTYPHDRQRTSLMLELEPLGEGGQGVVTRVHGPGPFVYKEYMPQAGTVNGHALADLVNFGQALPLGERQLLFAHCAWPVARVLHGDRVTGFLMREVPDEFRGSIGGKSKLVELQYLLYTPNWSWQDLHQPDLAGRVTIALLAAQLVELLHGHGFVLGDISFRNLLWRPAAPYRIFVLDCDGFRRHGGEPVLRQAHTPDWDDPHQPSTGPDLDTDRYKLALLMGRLLTRNAYVRPGAELDLLSGLDPYVATAVTELFAQAAAPRGLRPTAAEWTQAVRGRRRILLNRPPVRQVTTPPEHADIHLPGTERLSQPIRSLPEENRRPVASTDTSSSRAASGEPRVYLPISLPFSAPPSLPPSPPPPPPMRSLTPAPRRSPPLAPAPTEPSVPNRPPTLGERVTASDVFADQRRTSPAAIADDQMVLLLDGLEARGGRLAVTEVATLIGEPVDRTRLLMVAVKRLLNVDGLDVLTLKDGDRTVDLNLGLLKEQFLDEESQP</sequence>
<dbReference type="InterPro" id="IPR011009">
    <property type="entry name" value="Kinase-like_dom_sf"/>
</dbReference>
<reference evidence="3 4" key="1">
    <citation type="submission" date="2024-09" db="EMBL/GenBank/DDBJ databases">
        <authorList>
            <person name="Sun Q."/>
            <person name="Mori K."/>
        </authorList>
    </citation>
    <scope>NUCLEOTIDE SEQUENCE [LARGE SCALE GENOMIC DNA]</scope>
    <source>
        <strain evidence="3 4">JCM 3028</strain>
    </source>
</reference>
<feature type="compositionally biased region" description="Low complexity" evidence="1">
    <location>
        <begin position="328"/>
        <end position="339"/>
    </location>
</feature>
<comment type="caution">
    <text evidence="3">The sequence shown here is derived from an EMBL/GenBank/DDBJ whole genome shotgun (WGS) entry which is preliminary data.</text>
</comment>
<dbReference type="EMBL" id="JBHMBS010000004">
    <property type="protein sequence ID" value="MFB9676002.1"/>
    <property type="molecule type" value="Genomic_DNA"/>
</dbReference>
<dbReference type="Proteomes" id="UP001589610">
    <property type="component" value="Unassembled WGS sequence"/>
</dbReference>
<feature type="compositionally biased region" description="Pro residues" evidence="1">
    <location>
        <begin position="355"/>
        <end position="368"/>
    </location>
</feature>
<dbReference type="RefSeq" id="WP_344742628.1">
    <property type="nucleotide sequence ID" value="NZ_BAAAWW010000002.1"/>
</dbReference>
<keyword evidence="4" id="KW-1185">Reference proteome</keyword>
<evidence type="ECO:0000313" key="3">
    <source>
        <dbReference type="EMBL" id="MFB9676002.1"/>
    </source>
</evidence>
<evidence type="ECO:0000259" key="2">
    <source>
        <dbReference type="Pfam" id="PF25863"/>
    </source>
</evidence>
<feature type="region of interest" description="Disordered" evidence="1">
    <location>
        <begin position="290"/>
        <end position="341"/>
    </location>
</feature>
<feature type="region of interest" description="Disordered" evidence="1">
    <location>
        <begin position="355"/>
        <end position="401"/>
    </location>
</feature>
<name>A0ABV5TAB8_9ACTN</name>
<gene>
    <name evidence="3" type="ORF">ACFFRH_10925</name>
</gene>